<protein>
    <recommendedName>
        <fullName evidence="2">TGS domain-containing protein</fullName>
    </recommendedName>
</protein>
<accession>A0ABN9PQP4</accession>
<feature type="compositionally biased region" description="Basic and acidic residues" evidence="1">
    <location>
        <begin position="1"/>
        <end position="10"/>
    </location>
</feature>
<feature type="domain" description="TGS" evidence="2">
    <location>
        <begin position="321"/>
        <end position="404"/>
    </location>
</feature>
<gene>
    <name evidence="3" type="ORF">PCOR1329_LOCUS5128</name>
</gene>
<name>A0ABN9PQP4_9DINO</name>
<dbReference type="SUPFAM" id="SSF81271">
    <property type="entry name" value="TGS-like"/>
    <property type="match status" value="1"/>
</dbReference>
<dbReference type="EMBL" id="CAUYUJ010001338">
    <property type="protein sequence ID" value="CAK0795449.1"/>
    <property type="molecule type" value="Genomic_DNA"/>
</dbReference>
<evidence type="ECO:0000313" key="4">
    <source>
        <dbReference type="Proteomes" id="UP001189429"/>
    </source>
</evidence>
<dbReference type="InterPro" id="IPR011990">
    <property type="entry name" value="TPR-like_helical_dom_sf"/>
</dbReference>
<dbReference type="Pfam" id="PF06071">
    <property type="entry name" value="YchF-GTPase_C"/>
    <property type="match status" value="1"/>
</dbReference>
<dbReference type="Gene3D" id="1.25.40.10">
    <property type="entry name" value="Tetratricopeptide repeat domain"/>
    <property type="match status" value="1"/>
</dbReference>
<organism evidence="3 4">
    <name type="scientific">Prorocentrum cordatum</name>
    <dbReference type="NCBI Taxonomy" id="2364126"/>
    <lineage>
        <taxon>Eukaryota</taxon>
        <taxon>Sar</taxon>
        <taxon>Alveolata</taxon>
        <taxon>Dinophyceae</taxon>
        <taxon>Prorocentrales</taxon>
        <taxon>Prorocentraceae</taxon>
        <taxon>Prorocentrum</taxon>
    </lineage>
</organism>
<dbReference type="InterPro" id="IPR012675">
    <property type="entry name" value="Beta-grasp_dom_sf"/>
</dbReference>
<dbReference type="PROSITE" id="PS51880">
    <property type="entry name" value="TGS"/>
    <property type="match status" value="1"/>
</dbReference>
<sequence>GDLRGARGEPGRAAPADAGGGARARDGPAAAAGQEGRLDQALVPRLAGAEGDAGAGSRGHAVLAQPAHTDAAVSGAEQVRGLRDREILLPPLEHSQGSAKGARHPSTLVALTQLATVCWHLGKYGHAEQHLRTVLQLRRAIGESHEANEPGRAAEVATALNLARVLQKRGQLISKLEDDTEEDAEDLFQDPEAEKLFEEVLAYREAKLGSGHQYVLAARDEFERLRTSPLGECAADLGLGGASIPAPLPAARRATRGAPCRPAGIAAARAYERGERTGAGGAYEEELQDMESDAARAEQLKADETTSAMNKIITTAFHMVHLINFFTSGPDETRAWTIRKGFKAPQAAGCIHTDFEKKFIMAEVQAFSDLKELGSEAAVKAAGKYRQEGKNYEVQDGDVIFYKIGK</sequence>
<evidence type="ECO:0000259" key="2">
    <source>
        <dbReference type="PROSITE" id="PS51880"/>
    </source>
</evidence>
<comment type="caution">
    <text evidence="3">The sequence shown here is derived from an EMBL/GenBank/DDBJ whole genome shotgun (WGS) entry which is preliminary data.</text>
</comment>
<dbReference type="Gene3D" id="3.10.20.30">
    <property type="match status" value="1"/>
</dbReference>
<dbReference type="InterPro" id="IPR004095">
    <property type="entry name" value="TGS"/>
</dbReference>
<dbReference type="PANTHER" id="PTHR23305">
    <property type="entry name" value="OBG GTPASE FAMILY"/>
    <property type="match status" value="1"/>
</dbReference>
<reference evidence="3" key="1">
    <citation type="submission" date="2023-10" db="EMBL/GenBank/DDBJ databases">
        <authorList>
            <person name="Chen Y."/>
            <person name="Shah S."/>
            <person name="Dougan E. K."/>
            <person name="Thang M."/>
            <person name="Chan C."/>
        </authorList>
    </citation>
    <scope>NUCLEOTIDE SEQUENCE [LARGE SCALE GENOMIC DNA]</scope>
</reference>
<evidence type="ECO:0000313" key="3">
    <source>
        <dbReference type="EMBL" id="CAK0795449.1"/>
    </source>
</evidence>
<dbReference type="PANTHER" id="PTHR23305:SF11">
    <property type="entry name" value="OBG-LIKE ATPASE 1"/>
    <property type="match status" value="1"/>
</dbReference>
<feature type="region of interest" description="Disordered" evidence="1">
    <location>
        <begin position="1"/>
        <end position="37"/>
    </location>
</feature>
<dbReference type="InterPro" id="IPR013029">
    <property type="entry name" value="YchF_C"/>
</dbReference>
<dbReference type="CDD" id="cd04867">
    <property type="entry name" value="TGS_YchF_OLA1"/>
    <property type="match status" value="1"/>
</dbReference>
<dbReference type="InterPro" id="IPR012676">
    <property type="entry name" value="TGS-like"/>
</dbReference>
<keyword evidence="4" id="KW-1185">Reference proteome</keyword>
<feature type="non-terminal residue" evidence="3">
    <location>
        <position position="1"/>
    </location>
</feature>
<dbReference type="SUPFAM" id="SSF48452">
    <property type="entry name" value="TPR-like"/>
    <property type="match status" value="1"/>
</dbReference>
<evidence type="ECO:0000256" key="1">
    <source>
        <dbReference type="SAM" id="MobiDB-lite"/>
    </source>
</evidence>
<dbReference type="Proteomes" id="UP001189429">
    <property type="component" value="Unassembled WGS sequence"/>
</dbReference>
<dbReference type="Pfam" id="PF13374">
    <property type="entry name" value="TPR_10"/>
    <property type="match status" value="2"/>
</dbReference>
<proteinExistence type="predicted"/>